<evidence type="ECO:0000256" key="1">
    <source>
        <dbReference type="SAM" id="MobiDB-lite"/>
    </source>
</evidence>
<accession>A0AAE9FB45</accession>
<evidence type="ECO:0000313" key="2">
    <source>
        <dbReference type="EMBL" id="UMM38662.1"/>
    </source>
</evidence>
<organism evidence="2 3">
    <name type="scientific">Caenorhabditis briggsae</name>
    <dbReference type="NCBI Taxonomy" id="6238"/>
    <lineage>
        <taxon>Eukaryota</taxon>
        <taxon>Metazoa</taxon>
        <taxon>Ecdysozoa</taxon>
        <taxon>Nematoda</taxon>
        <taxon>Chromadorea</taxon>
        <taxon>Rhabditida</taxon>
        <taxon>Rhabditina</taxon>
        <taxon>Rhabditomorpha</taxon>
        <taxon>Rhabditoidea</taxon>
        <taxon>Rhabditidae</taxon>
        <taxon>Peloderinae</taxon>
        <taxon>Caenorhabditis</taxon>
    </lineage>
</organism>
<gene>
    <name evidence="2" type="ORF">L5515_016061</name>
</gene>
<dbReference type="SUPFAM" id="SSF63748">
    <property type="entry name" value="Tudor/PWWP/MBT"/>
    <property type="match status" value="1"/>
</dbReference>
<sequence length="267" mass="30713">MRDAGKERSDENDDDRNREDRQKIARDGKEEEGWKCMKTTNAIRGGGRLTKEILNLPAARTLQPDILNFLIDTPLSFRTIVHIKRGIDFECNHLGRYIAAVHNKSWIIFVKAAVKGVGQDGALISPFHSFIHAVRVLDLNKRDGTLISVCCLCKGSNMEVEEIYVEDIIADYSLIKTNIHVIYEEFKDSIIAHRSYRRRAVIRNHHGLLCVQFGEKYTGMIHMLNTFCRHIGWTDKQKDEKLLRPSVDFFLGLEEDICKNHYIVALC</sequence>
<feature type="region of interest" description="Disordered" evidence="1">
    <location>
        <begin position="1"/>
        <end position="31"/>
    </location>
</feature>
<keyword evidence="3" id="KW-1185">Reference proteome</keyword>
<protein>
    <submittedName>
        <fullName evidence="2">Uncharacterized protein</fullName>
    </submittedName>
</protein>
<dbReference type="Proteomes" id="UP000829354">
    <property type="component" value="Chromosome X"/>
</dbReference>
<dbReference type="AlphaFoldDB" id="A0AAE9FB45"/>
<name>A0AAE9FB45_CAEBR</name>
<dbReference type="EMBL" id="CP092625">
    <property type="protein sequence ID" value="UMM38662.1"/>
    <property type="molecule type" value="Genomic_DNA"/>
</dbReference>
<proteinExistence type="predicted"/>
<reference evidence="2 3" key="1">
    <citation type="submission" date="2022-04" db="EMBL/GenBank/DDBJ databases">
        <title>Chromosome-level reference genomes for two strains of Caenorhabditis briggsae: an improved platform for comparative genomics.</title>
        <authorList>
            <person name="Stevens L."/>
            <person name="Andersen E."/>
        </authorList>
    </citation>
    <scope>NUCLEOTIDE SEQUENCE [LARGE SCALE GENOMIC DNA]</scope>
    <source>
        <strain evidence="2">VX34</strain>
        <tissue evidence="2">Whole-organism</tissue>
    </source>
</reference>
<evidence type="ECO:0000313" key="3">
    <source>
        <dbReference type="Proteomes" id="UP000829354"/>
    </source>
</evidence>